<feature type="compositionally biased region" description="Polar residues" evidence="7">
    <location>
        <begin position="62"/>
        <end position="86"/>
    </location>
</feature>
<gene>
    <name evidence="10" type="primary">LOC108609191</name>
</gene>
<keyword evidence="1" id="KW-0479">Metal-binding</keyword>
<accession>A0ABM1NN72</accession>
<keyword evidence="2 5" id="KW-0863">Zinc-finger</keyword>
<evidence type="ECO:0000256" key="1">
    <source>
        <dbReference type="ARBA" id="ARBA00022723"/>
    </source>
</evidence>
<dbReference type="Gene3D" id="6.20.250.40">
    <property type="match status" value="1"/>
</dbReference>
<dbReference type="CDD" id="cd21971">
    <property type="entry name" value="Zn-C2H2_spn-F"/>
    <property type="match status" value="1"/>
</dbReference>
<dbReference type="InterPro" id="IPR041641">
    <property type="entry name" value="CALCOCO1/2_Zn_UBZ1"/>
</dbReference>
<feature type="region of interest" description="Disordered" evidence="7">
    <location>
        <begin position="260"/>
        <end position="283"/>
    </location>
</feature>
<name>A0ABM1NN72_DROAR</name>
<protein>
    <submittedName>
        <fullName evidence="10">Uncharacterized protein LOC108609191 isoform X1</fullName>
    </submittedName>
</protein>
<dbReference type="Pfam" id="PF18112">
    <property type="entry name" value="Zn-C2H2_12"/>
    <property type="match status" value="1"/>
</dbReference>
<evidence type="ECO:0000256" key="3">
    <source>
        <dbReference type="ARBA" id="ARBA00022833"/>
    </source>
</evidence>
<reference evidence="9" key="1">
    <citation type="journal article" date="1997" name="Nucleic Acids Res.">
        <title>tRNAscan-SE: a program for improved detection of transfer RNA genes in genomic sequence.</title>
        <authorList>
            <person name="Lowe T.M."/>
            <person name="Eddy S.R."/>
        </authorList>
    </citation>
    <scope>NUCLEOTIDE SEQUENCE [LARGE SCALE GENOMIC DNA]</scope>
</reference>
<evidence type="ECO:0000256" key="6">
    <source>
        <dbReference type="SAM" id="Coils"/>
    </source>
</evidence>
<keyword evidence="3" id="KW-0862">Zinc</keyword>
<feature type="region of interest" description="Disordered" evidence="7">
    <location>
        <begin position="47"/>
        <end position="87"/>
    </location>
</feature>
<evidence type="ECO:0000259" key="8">
    <source>
        <dbReference type="PROSITE" id="PS51905"/>
    </source>
</evidence>
<evidence type="ECO:0000256" key="2">
    <source>
        <dbReference type="ARBA" id="ARBA00022771"/>
    </source>
</evidence>
<dbReference type="GeneID" id="108609191"/>
<reference evidence="9" key="2">
    <citation type="journal article" date="2016" name="G3 (Bethesda)">
        <title>Genome Evolution in Three Species of Cactophilic Drosophila.</title>
        <authorList>
            <person name="Sanchez-Flores A."/>
            <person name="Penazola F."/>
            <person name="Carpinteyro-Ponce J."/>
            <person name="Nazario-Yepiz N."/>
            <person name="Abreu-Goodger C."/>
            <person name="Machado C.A."/>
            <person name="Markow T.A."/>
        </authorList>
    </citation>
    <scope>NUCLEOTIDE SEQUENCE [LARGE SCALE GENOMIC DNA]</scope>
</reference>
<reference evidence="10" key="3">
    <citation type="submission" date="2025-08" db="UniProtKB">
        <authorList>
            <consortium name="RefSeq"/>
        </authorList>
    </citation>
    <scope>IDENTIFICATION</scope>
    <source>
        <tissue evidence="10">Whole organism</tissue>
    </source>
</reference>
<proteinExistence type="predicted"/>
<sequence>MDTTKTVKNSTNSLATTTSNSTDKMNYALQVALQTMKERCIQLQRRVSNMEEENQRLREGTFGSSSANGSAQEKTDCSNDVSSLRSQLDELQRQKEQLEDQISMVSNENRRLWSHLSKISKDQQHESKDDEVALPAHARGAGKVSIGANQNLIRSKTFTQHSPNPHLRQKMITEVSLEEIPLDEFDGSEVELGYPCGLNVDDPNTVNELDTNVDAKQCMEGLQDLRREAMKQQQELNSALSQLETRMAMNPCPECVRKAANKPEMADKSLETEDNTEPKRYSNNEHTISQVLDTINGHSPSVVPAPRLNFIQEKLKADAIDKTCPMCGKLYSSQVSFKAFQEHVEMHFIDDTLDADGSMERQFEFVSHAVGDF</sequence>
<dbReference type="RefSeq" id="XP_017856408.1">
    <property type="nucleotide sequence ID" value="XM_018000919.1"/>
</dbReference>
<dbReference type="PROSITE" id="PS51905">
    <property type="entry name" value="ZF_UBZ1"/>
    <property type="match status" value="1"/>
</dbReference>
<evidence type="ECO:0000256" key="4">
    <source>
        <dbReference type="ARBA" id="ARBA00023054"/>
    </source>
</evidence>
<dbReference type="Proteomes" id="UP000694904">
    <property type="component" value="Chromosome 2"/>
</dbReference>
<feature type="compositionally biased region" description="Basic and acidic residues" evidence="7">
    <location>
        <begin position="264"/>
        <end position="283"/>
    </location>
</feature>
<keyword evidence="4 6" id="KW-0175">Coiled coil</keyword>
<organism evidence="9 10">
    <name type="scientific">Drosophila arizonae</name>
    <name type="common">Fruit fly</name>
    <dbReference type="NCBI Taxonomy" id="7263"/>
    <lineage>
        <taxon>Eukaryota</taxon>
        <taxon>Metazoa</taxon>
        <taxon>Ecdysozoa</taxon>
        <taxon>Arthropoda</taxon>
        <taxon>Hexapoda</taxon>
        <taxon>Insecta</taxon>
        <taxon>Pterygota</taxon>
        <taxon>Neoptera</taxon>
        <taxon>Endopterygota</taxon>
        <taxon>Diptera</taxon>
        <taxon>Brachycera</taxon>
        <taxon>Muscomorpha</taxon>
        <taxon>Ephydroidea</taxon>
        <taxon>Drosophilidae</taxon>
        <taxon>Drosophila</taxon>
    </lineage>
</organism>
<keyword evidence="9" id="KW-1185">Reference proteome</keyword>
<evidence type="ECO:0000313" key="10">
    <source>
        <dbReference type="RefSeq" id="XP_017856408.1"/>
    </source>
</evidence>
<evidence type="ECO:0000313" key="9">
    <source>
        <dbReference type="Proteomes" id="UP000694904"/>
    </source>
</evidence>
<feature type="domain" description="UBZ1-type" evidence="8">
    <location>
        <begin position="321"/>
        <end position="347"/>
    </location>
</feature>
<feature type="coiled-coil region" evidence="6">
    <location>
        <begin position="215"/>
        <end position="246"/>
    </location>
</feature>
<evidence type="ECO:0000256" key="7">
    <source>
        <dbReference type="SAM" id="MobiDB-lite"/>
    </source>
</evidence>
<evidence type="ECO:0000256" key="5">
    <source>
        <dbReference type="PROSITE-ProRule" id="PRU01253"/>
    </source>
</evidence>